<keyword evidence="1" id="KW-1133">Transmembrane helix</keyword>
<comment type="caution">
    <text evidence="3">The sequence shown here is derived from an EMBL/GenBank/DDBJ whole genome shotgun (WGS) entry which is preliminary data.</text>
</comment>
<name>A0A9P0ZUE7_CUSEU</name>
<dbReference type="AlphaFoldDB" id="A0A9P0ZUE7"/>
<evidence type="ECO:0000313" key="3">
    <source>
        <dbReference type="EMBL" id="CAH9112385.1"/>
    </source>
</evidence>
<keyword evidence="1" id="KW-0472">Membrane</keyword>
<dbReference type="Proteomes" id="UP001152484">
    <property type="component" value="Unassembled WGS sequence"/>
</dbReference>
<feature type="domain" description="DUF6737" evidence="2">
    <location>
        <begin position="98"/>
        <end position="153"/>
    </location>
</feature>
<dbReference type="Pfam" id="PF20522">
    <property type="entry name" value="DUF6737"/>
    <property type="match status" value="1"/>
</dbReference>
<evidence type="ECO:0000256" key="1">
    <source>
        <dbReference type="SAM" id="Phobius"/>
    </source>
</evidence>
<dbReference type="EMBL" id="CAMAPE010000060">
    <property type="protein sequence ID" value="CAH9112385.1"/>
    <property type="molecule type" value="Genomic_DNA"/>
</dbReference>
<dbReference type="OrthoDB" id="1747990at2759"/>
<dbReference type="PANTHER" id="PTHR36046">
    <property type="entry name" value="PROTEIN, PUTATIVE-RELATED"/>
    <property type="match status" value="1"/>
</dbReference>
<reference evidence="3" key="1">
    <citation type="submission" date="2022-07" db="EMBL/GenBank/DDBJ databases">
        <authorList>
            <person name="Macas J."/>
            <person name="Novak P."/>
            <person name="Neumann P."/>
        </authorList>
    </citation>
    <scope>NUCLEOTIDE SEQUENCE</scope>
</reference>
<sequence length="180" mass="20389">MATAGVHHSLPFCSLRPLCPSLLPRLAFQVHRFSNVYVSIPRVATIVNESRRKPSPYEFKAVCRSKGNSRKEEAFLDQNGVVQDMDAYLDSLSLEYDSVWDTKPSWCQPWTIVVTGILAITASWIVLHSGLVTAVVITLISAWWYIFLYSYPKVYAEMIAARKERVTNGLEDTFGERKGQ</sequence>
<organism evidence="3 4">
    <name type="scientific">Cuscuta europaea</name>
    <name type="common">European dodder</name>
    <dbReference type="NCBI Taxonomy" id="41803"/>
    <lineage>
        <taxon>Eukaryota</taxon>
        <taxon>Viridiplantae</taxon>
        <taxon>Streptophyta</taxon>
        <taxon>Embryophyta</taxon>
        <taxon>Tracheophyta</taxon>
        <taxon>Spermatophyta</taxon>
        <taxon>Magnoliopsida</taxon>
        <taxon>eudicotyledons</taxon>
        <taxon>Gunneridae</taxon>
        <taxon>Pentapetalae</taxon>
        <taxon>asterids</taxon>
        <taxon>lamiids</taxon>
        <taxon>Solanales</taxon>
        <taxon>Convolvulaceae</taxon>
        <taxon>Cuscuteae</taxon>
        <taxon>Cuscuta</taxon>
        <taxon>Cuscuta subgen. Cuscuta</taxon>
    </lineage>
</organism>
<keyword evidence="4" id="KW-1185">Reference proteome</keyword>
<dbReference type="GO" id="GO:0009507">
    <property type="term" value="C:chloroplast"/>
    <property type="evidence" value="ECO:0007669"/>
    <property type="project" value="TreeGrafter"/>
</dbReference>
<evidence type="ECO:0000259" key="2">
    <source>
        <dbReference type="Pfam" id="PF20522"/>
    </source>
</evidence>
<accession>A0A9P0ZUE7</accession>
<gene>
    <name evidence="3" type="ORF">CEURO_LOCUS19563</name>
</gene>
<proteinExistence type="predicted"/>
<dbReference type="PANTHER" id="PTHR36046:SF1">
    <property type="entry name" value="DUF6737 DOMAIN-CONTAINING PROTEIN"/>
    <property type="match status" value="1"/>
</dbReference>
<protein>
    <recommendedName>
        <fullName evidence="2">DUF6737 domain-containing protein</fullName>
    </recommendedName>
</protein>
<feature type="transmembrane region" description="Helical" evidence="1">
    <location>
        <begin position="133"/>
        <end position="152"/>
    </location>
</feature>
<keyword evidence="1" id="KW-0812">Transmembrane</keyword>
<dbReference type="InterPro" id="IPR046625">
    <property type="entry name" value="DUF6737"/>
</dbReference>
<evidence type="ECO:0000313" key="4">
    <source>
        <dbReference type="Proteomes" id="UP001152484"/>
    </source>
</evidence>